<dbReference type="InterPro" id="IPR040483">
    <property type="entry name" value="PatG_dom"/>
</dbReference>
<evidence type="ECO:0000259" key="1">
    <source>
        <dbReference type="Pfam" id="PF18047"/>
    </source>
</evidence>
<evidence type="ECO:0000313" key="2">
    <source>
        <dbReference type="EMBL" id="REG32752.1"/>
    </source>
</evidence>
<dbReference type="Proteomes" id="UP000256345">
    <property type="component" value="Unassembled WGS sequence"/>
</dbReference>
<feature type="domain" description="PatG" evidence="1">
    <location>
        <begin position="28"/>
        <end position="207"/>
    </location>
</feature>
<comment type="caution">
    <text evidence="2">The sequence shown here is derived from an EMBL/GenBank/DDBJ whole genome shotgun (WGS) entry which is preliminary data.</text>
</comment>
<name>A0ABX9K3P2_9BACT</name>
<sequence length="292" mass="32910">MQKNATTLVAPRSAPVVQFSELEAPFGYVYAIGQLSANFSSRDVEKEYLQLLTPADMQVPTEPQRLYNVLSRKENIFLAREMAWVLQVENVATYFLKPRSQVELEEMIEAIKPDDPTQIEYDVVIGVQEPAYAGEEAGLPGAMVNRLFHFTARSFIDSVPPPALITQQPAGPAKDQSMATFRLLVSNIFNDMLQLAANTGDTDETRALNYVSINYPDIYTLRWSQTSSLTVDTLAFRGVDVQHSKLSGTRRIVDVIFRYENPSGVESRFYTSVDVTGQFPFLVTKLQPYFER</sequence>
<dbReference type="Pfam" id="PF18047">
    <property type="entry name" value="PatG_D"/>
    <property type="match status" value="1"/>
</dbReference>
<gene>
    <name evidence="2" type="ORF">ATI61_10439</name>
</gene>
<proteinExistence type="predicted"/>
<evidence type="ECO:0000313" key="3">
    <source>
        <dbReference type="Proteomes" id="UP000256345"/>
    </source>
</evidence>
<organism evidence="2 3">
    <name type="scientific">Archangium gephyra</name>
    <dbReference type="NCBI Taxonomy" id="48"/>
    <lineage>
        <taxon>Bacteria</taxon>
        <taxon>Pseudomonadati</taxon>
        <taxon>Myxococcota</taxon>
        <taxon>Myxococcia</taxon>
        <taxon>Myxococcales</taxon>
        <taxon>Cystobacterineae</taxon>
        <taxon>Archangiaceae</taxon>
        <taxon>Archangium</taxon>
    </lineage>
</organism>
<accession>A0ABX9K3P2</accession>
<reference evidence="2 3" key="1">
    <citation type="submission" date="2018-08" db="EMBL/GenBank/DDBJ databases">
        <title>Genomic Encyclopedia of Archaeal and Bacterial Type Strains, Phase II (KMG-II): from individual species to whole genera.</title>
        <authorList>
            <person name="Goeker M."/>
        </authorList>
    </citation>
    <scope>NUCLEOTIDE SEQUENCE [LARGE SCALE GENOMIC DNA]</scope>
    <source>
        <strain evidence="2 3">DSM 2261</strain>
    </source>
</reference>
<keyword evidence="3" id="KW-1185">Reference proteome</keyword>
<dbReference type="RefSeq" id="WP_047855354.1">
    <property type="nucleotide sequence ID" value="NZ_CP011509.1"/>
</dbReference>
<protein>
    <recommendedName>
        <fullName evidence="1">PatG domain-containing protein</fullName>
    </recommendedName>
</protein>
<dbReference type="EMBL" id="QUMU01000004">
    <property type="protein sequence ID" value="REG32752.1"/>
    <property type="molecule type" value="Genomic_DNA"/>
</dbReference>